<comment type="similarity">
    <text evidence="3">Belongs to the N(4)/N(6)-methyltransferase family.</text>
</comment>
<keyword evidence="7" id="KW-1185">Reference proteome</keyword>
<reference evidence="6 7" key="1">
    <citation type="submission" date="2024-09" db="EMBL/GenBank/DDBJ databases">
        <authorList>
            <person name="Sun Q."/>
            <person name="Mori K."/>
        </authorList>
    </citation>
    <scope>NUCLEOTIDE SEQUENCE [LARGE SCALE GENOMIC DNA]</scope>
    <source>
        <strain evidence="6 7">TBRC 0563</strain>
    </source>
</reference>
<protein>
    <recommendedName>
        <fullName evidence="3">Methyltransferase</fullName>
        <ecNumber evidence="3">2.1.1.-</ecNumber>
    </recommendedName>
</protein>
<keyword evidence="1 6" id="KW-0489">Methyltransferase</keyword>
<proteinExistence type="inferred from homology"/>
<feature type="domain" description="DNA methylase N-4/N-6" evidence="5">
    <location>
        <begin position="52"/>
        <end position="128"/>
    </location>
</feature>
<dbReference type="GO" id="GO:0032259">
    <property type="term" value="P:methylation"/>
    <property type="evidence" value="ECO:0007669"/>
    <property type="project" value="UniProtKB-KW"/>
</dbReference>
<sequence length="195" mass="21155">MRPRDRTLGADSTINRARGRSPPCSGTSEQTNRRQRRHTAEAGTSRQHHAAPSATGRNPGDVRSISTRPFRQAHYAVFPIDLRARCIAAGCRPRGTVVAPFAGAATTGLAARELNRSFIGIEHDSAVCGLAGDRLSWDRNEPGGRTAVTSRRRENNGHQAASSDQRGGGYAYGPERAPTDCGHDREYPASLRRTR</sequence>
<dbReference type="InterPro" id="IPR029063">
    <property type="entry name" value="SAM-dependent_MTases_sf"/>
</dbReference>
<feature type="compositionally biased region" description="Basic and acidic residues" evidence="4">
    <location>
        <begin position="177"/>
        <end position="187"/>
    </location>
</feature>
<evidence type="ECO:0000313" key="6">
    <source>
        <dbReference type="EMBL" id="MFB9830805.1"/>
    </source>
</evidence>
<dbReference type="EMBL" id="JBHLZP010000003">
    <property type="protein sequence ID" value="MFB9830805.1"/>
    <property type="molecule type" value="Genomic_DNA"/>
</dbReference>
<organism evidence="6 7">
    <name type="scientific">Actinoallomurus acaciae</name>
    <dbReference type="NCBI Taxonomy" id="502577"/>
    <lineage>
        <taxon>Bacteria</taxon>
        <taxon>Bacillati</taxon>
        <taxon>Actinomycetota</taxon>
        <taxon>Actinomycetes</taxon>
        <taxon>Streptosporangiales</taxon>
        <taxon>Thermomonosporaceae</taxon>
        <taxon>Actinoallomurus</taxon>
    </lineage>
</organism>
<evidence type="ECO:0000256" key="2">
    <source>
        <dbReference type="ARBA" id="ARBA00022679"/>
    </source>
</evidence>
<evidence type="ECO:0000313" key="7">
    <source>
        <dbReference type="Proteomes" id="UP001589627"/>
    </source>
</evidence>
<dbReference type="Proteomes" id="UP001589627">
    <property type="component" value="Unassembled WGS sequence"/>
</dbReference>
<dbReference type="InterPro" id="IPR002941">
    <property type="entry name" value="DNA_methylase_N4/N6"/>
</dbReference>
<dbReference type="SUPFAM" id="SSF53335">
    <property type="entry name" value="S-adenosyl-L-methionine-dependent methyltransferases"/>
    <property type="match status" value="1"/>
</dbReference>
<evidence type="ECO:0000259" key="5">
    <source>
        <dbReference type="Pfam" id="PF01555"/>
    </source>
</evidence>
<comment type="caution">
    <text evidence="6">The sequence shown here is derived from an EMBL/GenBank/DDBJ whole genome shotgun (WGS) entry which is preliminary data.</text>
</comment>
<dbReference type="EC" id="2.1.1.-" evidence="3"/>
<gene>
    <name evidence="6" type="ORF">ACFFNX_01190</name>
</gene>
<evidence type="ECO:0000256" key="4">
    <source>
        <dbReference type="SAM" id="MobiDB-lite"/>
    </source>
</evidence>
<evidence type="ECO:0000256" key="3">
    <source>
        <dbReference type="RuleBase" id="RU362026"/>
    </source>
</evidence>
<feature type="region of interest" description="Disordered" evidence="4">
    <location>
        <begin position="141"/>
        <end position="195"/>
    </location>
</feature>
<dbReference type="PRINTS" id="PR00508">
    <property type="entry name" value="S21N4MTFRASE"/>
</dbReference>
<feature type="region of interest" description="Disordered" evidence="4">
    <location>
        <begin position="1"/>
        <end position="67"/>
    </location>
</feature>
<dbReference type="RefSeq" id="WP_378193766.1">
    <property type="nucleotide sequence ID" value="NZ_JBHLZP010000003.1"/>
</dbReference>
<name>A0ABV5Y712_9ACTN</name>
<keyword evidence="2" id="KW-0808">Transferase</keyword>
<dbReference type="InterPro" id="IPR001091">
    <property type="entry name" value="RM_Methyltransferase"/>
</dbReference>
<dbReference type="Pfam" id="PF01555">
    <property type="entry name" value="N6_N4_Mtase"/>
    <property type="match status" value="1"/>
</dbReference>
<dbReference type="Gene3D" id="3.40.50.150">
    <property type="entry name" value="Vaccinia Virus protein VP39"/>
    <property type="match status" value="1"/>
</dbReference>
<evidence type="ECO:0000256" key="1">
    <source>
        <dbReference type="ARBA" id="ARBA00022603"/>
    </source>
</evidence>
<dbReference type="GO" id="GO:0008168">
    <property type="term" value="F:methyltransferase activity"/>
    <property type="evidence" value="ECO:0007669"/>
    <property type="project" value="UniProtKB-KW"/>
</dbReference>
<accession>A0ABV5Y712</accession>